<protein>
    <recommendedName>
        <fullName evidence="6">Sorting nexin-19</fullName>
    </recommendedName>
</protein>
<dbReference type="PROSITE" id="PS50195">
    <property type="entry name" value="PX"/>
    <property type="match status" value="1"/>
</dbReference>
<accession>A0A7R9BQU2</accession>
<gene>
    <name evidence="4" type="ORF">NMOB1V02_LOCUS6462</name>
</gene>
<dbReference type="Pfam" id="PF02194">
    <property type="entry name" value="PXA"/>
    <property type="match status" value="1"/>
</dbReference>
<name>A0A7R9BQU2_9CRUS</name>
<dbReference type="InterPro" id="IPR001683">
    <property type="entry name" value="PX_dom"/>
</dbReference>
<feature type="compositionally biased region" description="Polar residues" evidence="1">
    <location>
        <begin position="1057"/>
        <end position="1075"/>
    </location>
</feature>
<evidence type="ECO:0000259" key="2">
    <source>
        <dbReference type="PROSITE" id="PS50195"/>
    </source>
</evidence>
<feature type="compositionally biased region" description="Low complexity" evidence="1">
    <location>
        <begin position="368"/>
        <end position="383"/>
    </location>
</feature>
<dbReference type="Pfam" id="PF00787">
    <property type="entry name" value="PX"/>
    <property type="match status" value="1"/>
</dbReference>
<dbReference type="SUPFAM" id="SSF64268">
    <property type="entry name" value="PX domain"/>
    <property type="match status" value="1"/>
</dbReference>
<dbReference type="PROSITE" id="PS51207">
    <property type="entry name" value="PXA"/>
    <property type="match status" value="1"/>
</dbReference>
<dbReference type="PANTHER" id="PTHR22775">
    <property type="entry name" value="SORTING NEXIN"/>
    <property type="match status" value="1"/>
</dbReference>
<evidence type="ECO:0000256" key="1">
    <source>
        <dbReference type="SAM" id="MobiDB-lite"/>
    </source>
</evidence>
<dbReference type="EMBL" id="OA883390">
    <property type="protein sequence ID" value="CAD7278765.1"/>
    <property type="molecule type" value="Genomic_DNA"/>
</dbReference>
<keyword evidence="5" id="KW-1185">Reference proteome</keyword>
<dbReference type="AlphaFoldDB" id="A0A7R9BQU2"/>
<organism evidence="4">
    <name type="scientific">Notodromas monacha</name>
    <dbReference type="NCBI Taxonomy" id="399045"/>
    <lineage>
        <taxon>Eukaryota</taxon>
        <taxon>Metazoa</taxon>
        <taxon>Ecdysozoa</taxon>
        <taxon>Arthropoda</taxon>
        <taxon>Crustacea</taxon>
        <taxon>Oligostraca</taxon>
        <taxon>Ostracoda</taxon>
        <taxon>Podocopa</taxon>
        <taxon>Podocopida</taxon>
        <taxon>Cypridocopina</taxon>
        <taxon>Cypridoidea</taxon>
        <taxon>Cyprididae</taxon>
        <taxon>Notodromas</taxon>
    </lineage>
</organism>
<feature type="domain" description="PX" evidence="2">
    <location>
        <begin position="451"/>
        <end position="589"/>
    </location>
</feature>
<dbReference type="OrthoDB" id="8250972at2759"/>
<dbReference type="Gene3D" id="3.30.1520.10">
    <property type="entry name" value="Phox-like domain"/>
    <property type="match status" value="1"/>
</dbReference>
<evidence type="ECO:0000313" key="5">
    <source>
        <dbReference type="Proteomes" id="UP000678499"/>
    </source>
</evidence>
<evidence type="ECO:0000259" key="3">
    <source>
        <dbReference type="PROSITE" id="PS51207"/>
    </source>
</evidence>
<evidence type="ECO:0008006" key="6">
    <source>
        <dbReference type="Google" id="ProtNLM"/>
    </source>
</evidence>
<dbReference type="GO" id="GO:0035091">
    <property type="term" value="F:phosphatidylinositol binding"/>
    <property type="evidence" value="ECO:0007669"/>
    <property type="project" value="InterPro"/>
</dbReference>
<feature type="domain" description="PXA" evidence="3">
    <location>
        <begin position="64"/>
        <end position="220"/>
    </location>
</feature>
<dbReference type="PANTHER" id="PTHR22775:SF3">
    <property type="entry name" value="SORTING NEXIN-13"/>
    <property type="match status" value="1"/>
</dbReference>
<dbReference type="SMART" id="SM00312">
    <property type="entry name" value="PX"/>
    <property type="match status" value="1"/>
</dbReference>
<dbReference type="InterPro" id="IPR003114">
    <property type="entry name" value="Phox_assoc"/>
</dbReference>
<feature type="region of interest" description="Disordered" evidence="1">
    <location>
        <begin position="1041"/>
        <end position="1075"/>
    </location>
</feature>
<feature type="region of interest" description="Disordered" evidence="1">
    <location>
        <begin position="368"/>
        <end position="401"/>
    </location>
</feature>
<dbReference type="EMBL" id="CAJPEX010001353">
    <property type="protein sequence ID" value="CAG0918917.1"/>
    <property type="molecule type" value="Genomic_DNA"/>
</dbReference>
<dbReference type="Proteomes" id="UP000678499">
    <property type="component" value="Unassembled WGS sequence"/>
</dbReference>
<dbReference type="InterPro" id="IPR036871">
    <property type="entry name" value="PX_dom_sf"/>
</dbReference>
<evidence type="ECO:0000313" key="4">
    <source>
        <dbReference type="EMBL" id="CAD7278765.1"/>
    </source>
</evidence>
<proteinExistence type="predicted"/>
<reference evidence="4" key="1">
    <citation type="submission" date="2020-11" db="EMBL/GenBank/DDBJ databases">
        <authorList>
            <person name="Tran Van P."/>
        </authorList>
    </citation>
    <scope>NUCLEOTIDE SEQUENCE</scope>
</reference>
<sequence>MLEVVGALLVFVGAGGLSIWALKHILALERTLSFQEFKSLCQSVSSVVDFRVPEKITKPVQNGGNSLDKEITLWVDAIVSNYVSSWTSTYCGPNSAIENELSDSLSLILRRLAGRAKNIETREFFIHSVNLLHDHLLQYSRNRKKCPRLRHKTAGNAKLHLQSITESLLVDLIGVEIKNCQFGVKLLTGVVSTNVFLPAFALLTQPYFLNKLIIYCGVQFWGVELDLERELKIDCLGIMDLSLDEMREENARKNNMGTNGLESNKNQINNVPNTKRTVTTALGKALQASAGPLLPENMQFSAFPLIKMWPSPTKKPACGKVRRPLKKSYSFDCSLDLNSHVNLSESASIANIAMCERVRESVDDDSFSLQTSSISSSPTSAKESLADISTKDMSPDPEYEDFPDMETAITKLRAMLAQKTSGDQSSSIDSQDSAKPFPDKQQSLLVEPVLLDNISIIDTETKKDFSNNSYTLYCIRYDVYHWPIKVLESGEKIGDPEGMELRRAVVKRRFREFLNFQLRLESNPRLKHALRGLKGPSKWVNSPFGKNEESTVTARRQLLENFLQELCTKPGVCNSSEVLEFLGYGCEIAVEYVKRPSVVPANRLDKVLARTVSGMFQSIRTALPNFDSQDSPIGSSSSGSTFMLGQENKFLESIPSPISNGAPYSYSEFMECAESSGDAKMTAPLFAANNGVDQQGFVSSYNFDCMAREGVDRVESHLDYYLLKSNGNETLSDVLAEFAQKQAQQSEESSDDEEDDDVKEEDLLKWMHTCHGPGSAVMELIFSCLREARNSGCDFRAREPFLNLSLLLLCPPVDSVLNSVLSSKLSPDSWASMLSLLRWSLFGVHALDEKPARSDALWNLLSALRPPFAEEVAKRVLRRLLGRCSLFMGGSQSVGEVSEFCIAALQNVQGNKDTALLLVDRVLAAIHSQRSDCDAKVMDPLTIGPSASFDPNQLAVYMQRAAWTRGELTFDGSACDVSTPITALDLSLRTTGETLTDSNVNLNYTPETFLTEATELLVQTSSFDSSVGAGNTPGVIGAQEVYRDPRQRRRLAEKASVVTTAASPNPEKNSPSAKR</sequence>
<feature type="compositionally biased region" description="Basic and acidic residues" evidence="1">
    <location>
        <begin position="1041"/>
        <end position="1053"/>
    </location>
</feature>